<dbReference type="Pfam" id="PF00156">
    <property type="entry name" value="Pribosyltran"/>
    <property type="match status" value="1"/>
</dbReference>
<accession>A0A1X6XQB3</accession>
<dbReference type="PIRSF" id="PIRSF000485">
    <property type="entry name" value="Amd_phspho_trans"/>
    <property type="match status" value="1"/>
</dbReference>
<keyword evidence="4 7" id="KW-0808">Transferase</keyword>
<gene>
    <name evidence="7" type="primary">purF</name>
    <name evidence="14" type="ORF">FM105_13460</name>
</gene>
<evidence type="ECO:0000313" key="15">
    <source>
        <dbReference type="Proteomes" id="UP000196581"/>
    </source>
</evidence>
<feature type="binding site" evidence="7 10">
    <location>
        <position position="409"/>
    </location>
    <ligand>
        <name>Mg(2+)</name>
        <dbReference type="ChEBI" id="CHEBI:18420"/>
    </ligand>
</feature>
<feature type="binding site" evidence="7 11">
    <location>
        <position position="497"/>
    </location>
    <ligand>
        <name>[4Fe-4S] cluster</name>
        <dbReference type="ChEBI" id="CHEBI:49883"/>
    </ligand>
</feature>
<name>A0A1X6XQB3_9MICO</name>
<dbReference type="GO" id="GO:0004044">
    <property type="term" value="F:amidophosphoribosyltransferase activity"/>
    <property type="evidence" value="ECO:0007669"/>
    <property type="project" value="UniProtKB-UniRule"/>
</dbReference>
<feature type="binding site" evidence="7 11">
    <location>
        <position position="300"/>
    </location>
    <ligand>
        <name>[4Fe-4S] cluster</name>
        <dbReference type="ChEBI" id="CHEBI:49883"/>
    </ligand>
</feature>
<dbReference type="SUPFAM" id="SSF53271">
    <property type="entry name" value="PRTase-like"/>
    <property type="match status" value="1"/>
</dbReference>
<dbReference type="InterPro" id="IPR029055">
    <property type="entry name" value="Ntn_hydrolases_N"/>
</dbReference>
<dbReference type="NCBIfam" id="TIGR01134">
    <property type="entry name" value="purF"/>
    <property type="match status" value="1"/>
</dbReference>
<dbReference type="InterPro" id="IPR017932">
    <property type="entry name" value="GATase_2_dom"/>
</dbReference>
<evidence type="ECO:0000259" key="13">
    <source>
        <dbReference type="PROSITE" id="PS51278"/>
    </source>
</evidence>
<dbReference type="Gene3D" id="3.40.50.2020">
    <property type="match status" value="1"/>
</dbReference>
<evidence type="ECO:0000256" key="4">
    <source>
        <dbReference type="ARBA" id="ARBA00022679"/>
    </source>
</evidence>
<feature type="binding site" evidence="7 10">
    <location>
        <position position="347"/>
    </location>
    <ligand>
        <name>Mg(2+)</name>
        <dbReference type="ChEBI" id="CHEBI:18420"/>
    </ligand>
</feature>
<sequence length="521" mass="56199">MWNNDDVPAVNLSRVARDASTPTPTQSSERPDGPEAPDGLEPPPGEECGVFGVWAPGEEVARLTYFALYALQHRGQESAGIAASNGEQILIYRDMGLVSSVFKESDLGTLPGHIALGHTRYATHGASSWENAQPTLGPTPFGTLALAHNGNLTNVETLEEMAEDAHANHQQTVARATNKTLRTRGHRDSSSDTSLITKLLGSSEKESLHDAAMELLPSLEGAFSLAFMDEGTLYAARDRHGVRPLVLGRLDRGWVVASETAALDIVGATFVREVEPGELIAIDEDGLRSERFAETTRAQCVFEYVYVARPDSVLAGRTVHAARAEMGRVLAREHPIDADMVIATPESGVPAAVGYAEESGIPFGQGLMKNAYVGRTFIQPTQSLRQLGIRLKLNPVRENIEGKRLIVVDDSIVRGNTQRALVKMLRAAGAKEVHVRISSPPVKWPCFYGIDFASRAELIANGLDVDEIGRNLGADSLGYISLDGMISATHQPRADLCTACFSGSYPIPVEGPGMEFTHTRT</sequence>
<feature type="binding site" evidence="7 11">
    <location>
        <position position="446"/>
    </location>
    <ligand>
        <name>[4Fe-4S] cluster</name>
        <dbReference type="ChEBI" id="CHEBI:49883"/>
    </ligand>
</feature>
<keyword evidence="3 7" id="KW-0328">Glycosyltransferase</keyword>
<comment type="catalytic activity">
    <reaction evidence="7 8">
        <text>5-phospho-beta-D-ribosylamine + L-glutamate + diphosphate = 5-phospho-alpha-D-ribose 1-diphosphate + L-glutamine + H2O</text>
        <dbReference type="Rhea" id="RHEA:14905"/>
        <dbReference type="ChEBI" id="CHEBI:15377"/>
        <dbReference type="ChEBI" id="CHEBI:29985"/>
        <dbReference type="ChEBI" id="CHEBI:33019"/>
        <dbReference type="ChEBI" id="CHEBI:58017"/>
        <dbReference type="ChEBI" id="CHEBI:58359"/>
        <dbReference type="ChEBI" id="CHEBI:58681"/>
        <dbReference type="EC" id="2.4.2.14"/>
    </reaction>
</comment>
<dbReference type="SUPFAM" id="SSF56235">
    <property type="entry name" value="N-terminal nucleophile aminohydrolases (Ntn hydrolases)"/>
    <property type="match status" value="1"/>
</dbReference>
<dbReference type="InterPro" id="IPR000836">
    <property type="entry name" value="PRTase_dom"/>
</dbReference>
<dbReference type="CDD" id="cd00715">
    <property type="entry name" value="GPATase_N"/>
    <property type="match status" value="1"/>
</dbReference>
<evidence type="ECO:0000256" key="7">
    <source>
        <dbReference type="HAMAP-Rule" id="MF_01931"/>
    </source>
</evidence>
<dbReference type="Pfam" id="PF13522">
    <property type="entry name" value="GATase_6"/>
    <property type="match status" value="1"/>
</dbReference>
<dbReference type="GO" id="GO:0006189">
    <property type="term" value="P:'de novo' IMP biosynthetic process"/>
    <property type="evidence" value="ECO:0007669"/>
    <property type="project" value="UniProtKB-UniRule"/>
</dbReference>
<evidence type="ECO:0000256" key="6">
    <source>
        <dbReference type="ARBA" id="ARBA00022962"/>
    </source>
</evidence>
<evidence type="ECO:0000256" key="12">
    <source>
        <dbReference type="SAM" id="MobiDB-lite"/>
    </source>
</evidence>
<dbReference type="UniPathway" id="UPA00074">
    <property type="reaction ID" value="UER00124"/>
</dbReference>
<keyword evidence="7" id="KW-0004">4Fe-4S</keyword>
<comment type="similarity">
    <text evidence="2 7 8">In the C-terminal section; belongs to the purine/pyrimidine phosphoribosyltransferase family.</text>
</comment>
<feature type="region of interest" description="Disordered" evidence="12">
    <location>
        <begin position="1"/>
        <end position="46"/>
    </location>
</feature>
<keyword evidence="7 11" id="KW-0408">Iron</keyword>
<evidence type="ECO:0000256" key="2">
    <source>
        <dbReference type="ARBA" id="ARBA00010138"/>
    </source>
</evidence>
<keyword evidence="7 10" id="KW-0460">Magnesium</keyword>
<dbReference type="HAMAP" id="MF_01931">
    <property type="entry name" value="PurF"/>
    <property type="match status" value="1"/>
</dbReference>
<dbReference type="CDD" id="cd06223">
    <property type="entry name" value="PRTases_typeI"/>
    <property type="match status" value="1"/>
</dbReference>
<dbReference type="EMBL" id="FWFF01000020">
    <property type="protein sequence ID" value="SLN00757.1"/>
    <property type="molecule type" value="Genomic_DNA"/>
</dbReference>
<feature type="domain" description="Glutamine amidotransferase type-2" evidence="13">
    <location>
        <begin position="48"/>
        <end position="285"/>
    </location>
</feature>
<comment type="cofactor">
    <cofactor evidence="7 11">
        <name>[4Fe-4S] cluster</name>
        <dbReference type="ChEBI" id="CHEBI:49883"/>
    </cofactor>
    <text evidence="7 11">Binds 1 [4Fe-4S] cluster per subunit.</text>
</comment>
<feature type="binding site" evidence="7 10">
    <location>
        <position position="410"/>
    </location>
    <ligand>
        <name>Mg(2+)</name>
        <dbReference type="ChEBI" id="CHEBI:18420"/>
    </ligand>
</feature>
<reference evidence="15" key="1">
    <citation type="submission" date="2017-02" db="EMBL/GenBank/DDBJ databases">
        <authorList>
            <person name="Dridi B."/>
        </authorList>
    </citation>
    <scope>NUCLEOTIDE SEQUENCE [LARGE SCALE GENOMIC DNA]</scope>
    <source>
        <strain evidence="15">B Co 03.10</strain>
    </source>
</reference>
<dbReference type="PROSITE" id="PS51278">
    <property type="entry name" value="GATASE_TYPE_2"/>
    <property type="match status" value="1"/>
</dbReference>
<evidence type="ECO:0000256" key="8">
    <source>
        <dbReference type="PIRNR" id="PIRNR000485"/>
    </source>
</evidence>
<comment type="cofactor">
    <cofactor evidence="7 10">
        <name>Mg(2+)</name>
        <dbReference type="ChEBI" id="CHEBI:18420"/>
    </cofactor>
    <text evidence="7 10">Binds 1 Mg(2+) ion per subunit.</text>
</comment>
<dbReference type="EC" id="2.4.2.14" evidence="7"/>
<evidence type="ECO:0000256" key="5">
    <source>
        <dbReference type="ARBA" id="ARBA00022755"/>
    </source>
</evidence>
<keyword evidence="15" id="KW-1185">Reference proteome</keyword>
<evidence type="ECO:0000256" key="3">
    <source>
        <dbReference type="ARBA" id="ARBA00022676"/>
    </source>
</evidence>
<dbReference type="InterPro" id="IPR035584">
    <property type="entry name" value="PurF_N"/>
</dbReference>
<dbReference type="InterPro" id="IPR029057">
    <property type="entry name" value="PRTase-like"/>
</dbReference>
<evidence type="ECO:0000313" key="14">
    <source>
        <dbReference type="EMBL" id="SLN00757.1"/>
    </source>
</evidence>
<dbReference type="AlphaFoldDB" id="A0A1X6XQB3"/>
<dbReference type="RefSeq" id="WP_087009016.1">
    <property type="nucleotide sequence ID" value="NZ_FWFF01000020.1"/>
</dbReference>
<dbReference type="Proteomes" id="UP000196581">
    <property type="component" value="Unassembled WGS sequence"/>
</dbReference>
<feature type="binding site" evidence="7 11">
    <location>
        <position position="500"/>
    </location>
    <ligand>
        <name>[4Fe-4S] cluster</name>
        <dbReference type="ChEBI" id="CHEBI:49883"/>
    </ligand>
</feature>
<dbReference type="InterPro" id="IPR005854">
    <property type="entry name" value="PurF"/>
</dbReference>
<dbReference type="Gene3D" id="3.60.20.10">
    <property type="entry name" value="Glutamine Phosphoribosylpyrophosphate, subunit 1, domain 1"/>
    <property type="match status" value="1"/>
</dbReference>
<keyword evidence="6 7" id="KW-0315">Glutamine amidotransferase</keyword>
<dbReference type="GO" id="GO:0009113">
    <property type="term" value="P:purine nucleobase biosynthetic process"/>
    <property type="evidence" value="ECO:0007669"/>
    <property type="project" value="UniProtKB-UniRule"/>
</dbReference>
<evidence type="ECO:0000256" key="10">
    <source>
        <dbReference type="PIRSR" id="PIRSR000485-2"/>
    </source>
</evidence>
<evidence type="ECO:0000256" key="11">
    <source>
        <dbReference type="PIRSR" id="PIRSR000485-3"/>
    </source>
</evidence>
<organism evidence="14 15">
    <name type="scientific">Brevibacterium yomogidense</name>
    <dbReference type="NCBI Taxonomy" id="946573"/>
    <lineage>
        <taxon>Bacteria</taxon>
        <taxon>Bacillati</taxon>
        <taxon>Actinomycetota</taxon>
        <taxon>Actinomycetes</taxon>
        <taxon>Micrococcales</taxon>
        <taxon>Brevibacteriaceae</taxon>
        <taxon>Brevibacterium</taxon>
    </lineage>
</organism>
<comment type="function">
    <text evidence="7">Catalyzes the formation of phosphoribosylamine from phosphoribosylpyrophosphate (PRPP) and glutamine.</text>
</comment>
<proteinExistence type="inferred from homology"/>
<feature type="active site" description="Nucleophile" evidence="7 9">
    <location>
        <position position="48"/>
    </location>
</feature>
<comment type="pathway">
    <text evidence="1 7 8">Purine metabolism; IMP biosynthesis via de novo pathway; N(1)-(5-phospho-D-ribosyl)glycinamide from 5-phospho-alpha-D-ribose 1-diphosphate: step 1/2.</text>
</comment>
<dbReference type="PANTHER" id="PTHR11907">
    <property type="entry name" value="AMIDOPHOSPHORIBOSYLTRANSFERASE"/>
    <property type="match status" value="1"/>
</dbReference>
<evidence type="ECO:0000256" key="1">
    <source>
        <dbReference type="ARBA" id="ARBA00005209"/>
    </source>
</evidence>
<keyword evidence="5 7" id="KW-0658">Purine biosynthesis</keyword>
<evidence type="ECO:0000256" key="9">
    <source>
        <dbReference type="PIRSR" id="PIRSR000485-1"/>
    </source>
</evidence>
<keyword evidence="7 11" id="KW-0411">Iron-sulfur</keyword>
<protein>
    <recommendedName>
        <fullName evidence="7">Amidophosphoribosyltransferase</fullName>
        <shortName evidence="7">ATase</shortName>
        <ecNumber evidence="7">2.4.2.14</ecNumber>
    </recommendedName>
    <alternativeName>
        <fullName evidence="7">Glutamine phosphoribosylpyrophosphate amidotransferase</fullName>
        <shortName evidence="7">GPATase</shortName>
    </alternativeName>
</protein>
<dbReference type="GO" id="GO:0051539">
    <property type="term" value="F:4 iron, 4 sulfur cluster binding"/>
    <property type="evidence" value="ECO:0007669"/>
    <property type="project" value="UniProtKB-KW"/>
</dbReference>
<keyword evidence="7 10" id="KW-0479">Metal-binding</keyword>
<dbReference type="GO" id="GO:0000287">
    <property type="term" value="F:magnesium ion binding"/>
    <property type="evidence" value="ECO:0007669"/>
    <property type="project" value="UniProtKB-UniRule"/>
</dbReference>